<evidence type="ECO:0000313" key="1">
    <source>
        <dbReference type="EMBL" id="RAP78068.1"/>
    </source>
</evidence>
<name>A0A328U5E3_9BACL</name>
<sequence>MVKEVTLPERHYVGMALTSPFAGHDPQCVEQLKKQFIARRFEIKGLVDAELMYVRHSYPINCLRICSAWRYLRCPSFLKE</sequence>
<protein>
    <submittedName>
        <fullName evidence="1">Uncharacterized protein</fullName>
    </submittedName>
</protein>
<dbReference type="EMBL" id="QLUW01000001">
    <property type="protein sequence ID" value="RAP78068.1"/>
    <property type="molecule type" value="Genomic_DNA"/>
</dbReference>
<organism evidence="1 2">
    <name type="scientific">Paenibacillus montanisoli</name>
    <dbReference type="NCBI Taxonomy" id="2081970"/>
    <lineage>
        <taxon>Bacteria</taxon>
        <taxon>Bacillati</taxon>
        <taxon>Bacillota</taxon>
        <taxon>Bacilli</taxon>
        <taxon>Bacillales</taxon>
        <taxon>Paenibacillaceae</taxon>
        <taxon>Paenibacillus</taxon>
    </lineage>
</organism>
<keyword evidence="2" id="KW-1185">Reference proteome</keyword>
<evidence type="ECO:0000313" key="2">
    <source>
        <dbReference type="Proteomes" id="UP000249260"/>
    </source>
</evidence>
<dbReference type="AlphaFoldDB" id="A0A328U5E3"/>
<comment type="caution">
    <text evidence="1">The sequence shown here is derived from an EMBL/GenBank/DDBJ whole genome shotgun (WGS) entry which is preliminary data.</text>
</comment>
<gene>
    <name evidence="1" type="ORF">DL346_06395</name>
</gene>
<reference evidence="1 2" key="1">
    <citation type="submission" date="2018-06" db="EMBL/GenBank/DDBJ databases">
        <title>Paenibacillus montanisoli sp. nov., isolated from mountain area soil.</title>
        <authorList>
            <person name="Wu M."/>
        </authorList>
    </citation>
    <scope>NUCLEOTIDE SEQUENCE [LARGE SCALE GENOMIC DNA]</scope>
    <source>
        <strain evidence="1 2">RA17</strain>
    </source>
</reference>
<accession>A0A328U5E3</accession>
<proteinExistence type="predicted"/>
<dbReference type="Proteomes" id="UP000249260">
    <property type="component" value="Unassembled WGS sequence"/>
</dbReference>